<dbReference type="AlphaFoldDB" id="A0A7J8G6U0"/>
<organism evidence="1 2">
    <name type="scientific">Rousettus aegyptiacus</name>
    <name type="common">Egyptian fruit bat</name>
    <name type="synonym">Pteropus aegyptiacus</name>
    <dbReference type="NCBI Taxonomy" id="9407"/>
    <lineage>
        <taxon>Eukaryota</taxon>
        <taxon>Metazoa</taxon>
        <taxon>Chordata</taxon>
        <taxon>Craniata</taxon>
        <taxon>Vertebrata</taxon>
        <taxon>Euteleostomi</taxon>
        <taxon>Mammalia</taxon>
        <taxon>Eutheria</taxon>
        <taxon>Laurasiatheria</taxon>
        <taxon>Chiroptera</taxon>
        <taxon>Yinpterochiroptera</taxon>
        <taxon>Pteropodoidea</taxon>
        <taxon>Pteropodidae</taxon>
        <taxon>Rousettinae</taxon>
        <taxon>Rousettus</taxon>
    </lineage>
</organism>
<name>A0A7J8G6U0_ROUAE</name>
<dbReference type="GO" id="GO:0051959">
    <property type="term" value="F:dynein light intermediate chain binding"/>
    <property type="evidence" value="ECO:0007669"/>
    <property type="project" value="InterPro"/>
</dbReference>
<dbReference type="GO" id="GO:0030286">
    <property type="term" value="C:dynein complex"/>
    <property type="evidence" value="ECO:0007669"/>
    <property type="project" value="InterPro"/>
</dbReference>
<dbReference type="InterPro" id="IPR026983">
    <property type="entry name" value="DHC"/>
</dbReference>
<dbReference type="GO" id="GO:0045505">
    <property type="term" value="F:dynein intermediate chain binding"/>
    <property type="evidence" value="ECO:0007669"/>
    <property type="project" value="InterPro"/>
</dbReference>
<accession>A0A7J8G6U0</accession>
<dbReference type="EMBL" id="JACASE010000006">
    <property type="protein sequence ID" value="KAF6455680.1"/>
    <property type="molecule type" value="Genomic_DNA"/>
</dbReference>
<sequence>MEEFCNLDRDIEGSAKSWKKFVESECPEKEKFPQEWKNKTALQRLCMMRAMRPDRMTYAMRDFVEETLGSKYVVGRTLDFATSFEESGPATPMFFILSPGVNPLKDVENQGEKVSLWGQGCSSPMHFYYLHLSVSLFQIQGSLCNTCHLLIIQKSGSLLYQYQGIIARERTALGSRR</sequence>
<gene>
    <name evidence="1" type="ORF">HJG63_003976</name>
</gene>
<dbReference type="Gene3D" id="3.40.50.300">
    <property type="entry name" value="P-loop containing nucleotide triphosphate hydrolases"/>
    <property type="match status" value="1"/>
</dbReference>
<protein>
    <submittedName>
        <fullName evidence="1">Dynein axonemal heavy chain 9</fullName>
    </submittedName>
</protein>
<reference evidence="1 2" key="1">
    <citation type="journal article" date="2020" name="Nature">
        <title>Six reference-quality genomes reveal evolution of bat adaptations.</title>
        <authorList>
            <person name="Jebb D."/>
            <person name="Huang Z."/>
            <person name="Pippel M."/>
            <person name="Hughes G.M."/>
            <person name="Lavrichenko K."/>
            <person name="Devanna P."/>
            <person name="Winkler S."/>
            <person name="Jermiin L.S."/>
            <person name="Skirmuntt E.C."/>
            <person name="Katzourakis A."/>
            <person name="Burkitt-Gray L."/>
            <person name="Ray D.A."/>
            <person name="Sullivan K.A.M."/>
            <person name="Roscito J.G."/>
            <person name="Kirilenko B.M."/>
            <person name="Davalos L.M."/>
            <person name="Corthals A.P."/>
            <person name="Power M.L."/>
            <person name="Jones G."/>
            <person name="Ransome R.D."/>
            <person name="Dechmann D.K.N."/>
            <person name="Locatelli A.G."/>
            <person name="Puechmaille S.J."/>
            <person name="Fedrigo O."/>
            <person name="Jarvis E.D."/>
            <person name="Hiller M."/>
            <person name="Vernes S.C."/>
            <person name="Myers E.W."/>
            <person name="Teeling E.C."/>
        </authorList>
    </citation>
    <scope>NUCLEOTIDE SEQUENCE [LARGE SCALE GENOMIC DNA]</scope>
    <source>
        <strain evidence="1">MRouAeg1</strain>
        <tissue evidence="1">Muscle</tissue>
    </source>
</reference>
<dbReference type="PANTHER" id="PTHR46961:SF16">
    <property type="entry name" value="DYNEIN AXONEMAL HEAVY CHAIN 17-RELATED"/>
    <property type="match status" value="1"/>
</dbReference>
<dbReference type="InterPro" id="IPR027417">
    <property type="entry name" value="P-loop_NTPase"/>
</dbReference>
<proteinExistence type="predicted"/>
<evidence type="ECO:0000313" key="1">
    <source>
        <dbReference type="EMBL" id="KAF6455680.1"/>
    </source>
</evidence>
<dbReference type="PANTHER" id="PTHR46961">
    <property type="entry name" value="DYNEIN HEAVY CHAIN 1, AXONEMAL-LIKE PROTEIN"/>
    <property type="match status" value="1"/>
</dbReference>
<keyword evidence="2" id="KW-1185">Reference proteome</keyword>
<evidence type="ECO:0000313" key="2">
    <source>
        <dbReference type="Proteomes" id="UP000593571"/>
    </source>
</evidence>
<dbReference type="Proteomes" id="UP000593571">
    <property type="component" value="Unassembled WGS sequence"/>
</dbReference>
<dbReference type="GO" id="GO:0007018">
    <property type="term" value="P:microtubule-based movement"/>
    <property type="evidence" value="ECO:0007669"/>
    <property type="project" value="InterPro"/>
</dbReference>
<comment type="caution">
    <text evidence="1">The sequence shown here is derived from an EMBL/GenBank/DDBJ whole genome shotgun (WGS) entry which is preliminary data.</text>
</comment>